<evidence type="ECO:0000313" key="9">
    <source>
        <dbReference type="Proteomes" id="UP000243438"/>
    </source>
</evidence>
<comment type="similarity">
    <text evidence="2">Belongs to the DoxX family.</text>
</comment>
<dbReference type="RefSeq" id="WP_036880377.1">
    <property type="nucleotide sequence ID" value="NZ_KK073873.1"/>
</dbReference>
<keyword evidence="5 7" id="KW-1133">Transmembrane helix</keyword>
<comment type="caution">
    <text evidence="8">The sequence shown here is derived from an EMBL/GenBank/DDBJ whole genome shotgun (WGS) entry which is preliminary data.</text>
</comment>
<protein>
    <submittedName>
        <fullName evidence="8">Membrane protein</fullName>
    </submittedName>
</protein>
<gene>
    <name evidence="8" type="ORF">XylorDRAFT_0026</name>
</gene>
<keyword evidence="9" id="KW-1185">Reference proteome</keyword>
<sequence>MKLSKDFMRDNDLGLLVLRVSTGGLMLFHGFSKLIDGVGPIGDMLASMGLPSFIAYGTLLVELVAAMFIVLGLWTRAAAVAMVVNMIIAILMVHTGDIFSLTPQGGWAIELPMLYLLPALALALTGGGCYAMTRNNIFS</sequence>
<keyword evidence="3" id="KW-1003">Cell membrane</keyword>
<evidence type="ECO:0000256" key="1">
    <source>
        <dbReference type="ARBA" id="ARBA00004651"/>
    </source>
</evidence>
<feature type="transmembrane region" description="Helical" evidence="7">
    <location>
        <begin position="113"/>
        <end position="133"/>
    </location>
</feature>
<feature type="transmembrane region" description="Helical" evidence="7">
    <location>
        <begin position="52"/>
        <end position="73"/>
    </location>
</feature>
<dbReference type="PANTHER" id="PTHR33452:SF1">
    <property type="entry name" value="INNER MEMBRANE PROTEIN YPHA-RELATED"/>
    <property type="match status" value="1"/>
</dbReference>
<dbReference type="InterPro" id="IPR051907">
    <property type="entry name" value="DoxX-like_oxidoreductase"/>
</dbReference>
<evidence type="ECO:0000256" key="5">
    <source>
        <dbReference type="ARBA" id="ARBA00022989"/>
    </source>
</evidence>
<organism evidence="8 9">
    <name type="scientific">Xylanibacter oryzae DSM 17970</name>
    <dbReference type="NCBI Taxonomy" id="915438"/>
    <lineage>
        <taxon>Bacteria</taxon>
        <taxon>Pseudomonadati</taxon>
        <taxon>Bacteroidota</taxon>
        <taxon>Bacteroidia</taxon>
        <taxon>Bacteroidales</taxon>
        <taxon>Prevotellaceae</taxon>
        <taxon>Xylanibacter</taxon>
    </lineage>
</organism>
<accession>A0ABN0RTY1</accession>
<proteinExistence type="inferred from homology"/>
<feature type="transmembrane region" description="Helical" evidence="7">
    <location>
        <begin position="80"/>
        <end position="101"/>
    </location>
</feature>
<dbReference type="EMBL" id="JFBS01000001">
    <property type="protein sequence ID" value="EXG77683.1"/>
    <property type="molecule type" value="Genomic_DNA"/>
</dbReference>
<dbReference type="PANTHER" id="PTHR33452">
    <property type="entry name" value="OXIDOREDUCTASE CATD-RELATED"/>
    <property type="match status" value="1"/>
</dbReference>
<evidence type="ECO:0000256" key="4">
    <source>
        <dbReference type="ARBA" id="ARBA00022692"/>
    </source>
</evidence>
<dbReference type="InterPro" id="IPR032808">
    <property type="entry name" value="DoxX"/>
</dbReference>
<keyword evidence="4 7" id="KW-0812">Transmembrane</keyword>
<evidence type="ECO:0000256" key="2">
    <source>
        <dbReference type="ARBA" id="ARBA00006679"/>
    </source>
</evidence>
<evidence type="ECO:0000313" key="8">
    <source>
        <dbReference type="EMBL" id="EXG77683.1"/>
    </source>
</evidence>
<name>A0ABN0RTY1_9BACT</name>
<comment type="subcellular location">
    <subcellularLocation>
        <location evidence="1">Cell membrane</location>
        <topology evidence="1">Multi-pass membrane protein</topology>
    </subcellularLocation>
</comment>
<evidence type="ECO:0000256" key="3">
    <source>
        <dbReference type="ARBA" id="ARBA00022475"/>
    </source>
</evidence>
<reference evidence="8" key="1">
    <citation type="submission" date="2013-07" db="EMBL/GenBank/DDBJ databases">
        <authorList>
            <consortium name="DOE Joint Genome Institute"/>
            <person name="Anderson I."/>
            <person name="Huntemann M."/>
            <person name="Han J."/>
            <person name="Chen A."/>
            <person name="Kyrpides N."/>
            <person name="Mavromatis K."/>
            <person name="Markowitz V."/>
            <person name="Palaniappan K."/>
            <person name="Ivanova N."/>
            <person name="Schaumberg A."/>
            <person name="Pati A."/>
            <person name="Liolios K."/>
            <person name="Nordberg H.P."/>
            <person name="Cantor M.N."/>
            <person name="Hua S.X."/>
            <person name="Woyke T."/>
        </authorList>
    </citation>
    <scope>NUCLEOTIDE SEQUENCE [LARGE SCALE GENOMIC DNA]</scope>
    <source>
        <strain evidence="8">DSM 17970</strain>
    </source>
</reference>
<dbReference type="Pfam" id="PF07681">
    <property type="entry name" value="DoxX"/>
    <property type="match status" value="1"/>
</dbReference>
<keyword evidence="6 7" id="KW-0472">Membrane</keyword>
<feature type="transmembrane region" description="Helical" evidence="7">
    <location>
        <begin position="12"/>
        <end position="32"/>
    </location>
</feature>
<evidence type="ECO:0000256" key="7">
    <source>
        <dbReference type="SAM" id="Phobius"/>
    </source>
</evidence>
<evidence type="ECO:0000256" key="6">
    <source>
        <dbReference type="ARBA" id="ARBA00023136"/>
    </source>
</evidence>
<dbReference type="Proteomes" id="UP000243438">
    <property type="component" value="Unassembled WGS sequence"/>
</dbReference>